<dbReference type="AlphaFoldDB" id="A0AAN6GNF5"/>
<organism evidence="2 3">
    <name type="scientific">Tilletia horrida</name>
    <dbReference type="NCBI Taxonomy" id="155126"/>
    <lineage>
        <taxon>Eukaryota</taxon>
        <taxon>Fungi</taxon>
        <taxon>Dikarya</taxon>
        <taxon>Basidiomycota</taxon>
        <taxon>Ustilaginomycotina</taxon>
        <taxon>Exobasidiomycetes</taxon>
        <taxon>Tilletiales</taxon>
        <taxon>Tilletiaceae</taxon>
        <taxon>Tilletia</taxon>
    </lineage>
</organism>
<keyword evidence="3" id="KW-1185">Reference proteome</keyword>
<name>A0AAN6GNF5_9BASI</name>
<dbReference type="Proteomes" id="UP001176517">
    <property type="component" value="Unassembled WGS sequence"/>
</dbReference>
<protein>
    <submittedName>
        <fullName evidence="2">Uncharacterized protein</fullName>
    </submittedName>
</protein>
<proteinExistence type="predicted"/>
<feature type="region of interest" description="Disordered" evidence="1">
    <location>
        <begin position="140"/>
        <end position="171"/>
    </location>
</feature>
<comment type="caution">
    <text evidence="2">The sequence shown here is derived from an EMBL/GenBank/DDBJ whole genome shotgun (WGS) entry which is preliminary data.</text>
</comment>
<sequence>MASSNDQAEQGSSSSTVIQSLFFQPEILSAYSRDSLQDPDYPVQEAIFLLQPLTDGVDDPCEGAQARLTPANLQALSTAVRAISSHLVLVDREAIASASTQETGSIPEAKLNAARLRVHLGVTLMLLGETTRALAQLSVASDSLRPPPKSRKPKEADVDVMPPKPGSSALDGVQETRISLWNLMERAYIATGKREDAKRVRRWRTDLEMQRPPI</sequence>
<gene>
    <name evidence="2" type="ORF">OC846_005486</name>
</gene>
<dbReference type="EMBL" id="JAPDMZ010000213">
    <property type="protein sequence ID" value="KAK0545883.1"/>
    <property type="molecule type" value="Genomic_DNA"/>
</dbReference>
<accession>A0AAN6GNF5</accession>
<evidence type="ECO:0000256" key="1">
    <source>
        <dbReference type="SAM" id="MobiDB-lite"/>
    </source>
</evidence>
<reference evidence="2" key="1">
    <citation type="journal article" date="2023" name="PhytoFront">
        <title>Draft Genome Resources of Seven Strains of Tilletia horrida, Causal Agent of Kernel Smut of Rice.</title>
        <authorList>
            <person name="Khanal S."/>
            <person name="Antony Babu S."/>
            <person name="Zhou X.G."/>
        </authorList>
    </citation>
    <scope>NUCLEOTIDE SEQUENCE</scope>
    <source>
        <strain evidence="2">TX6</strain>
    </source>
</reference>
<evidence type="ECO:0000313" key="2">
    <source>
        <dbReference type="EMBL" id="KAK0545883.1"/>
    </source>
</evidence>
<evidence type="ECO:0000313" key="3">
    <source>
        <dbReference type="Proteomes" id="UP001176517"/>
    </source>
</evidence>